<keyword evidence="1" id="KW-0732">Signal</keyword>
<sequence>MQFRHFIYAVASCTLLAACGNTVTEQSLGGAVIGAGAAVVVSGSVLQGAAIGAAGNLAYCQLNPGRCN</sequence>
<evidence type="ECO:0000256" key="1">
    <source>
        <dbReference type="SAM" id="SignalP"/>
    </source>
</evidence>
<dbReference type="KEGG" id="rpon:G3256_04530"/>
<name>A0A858SS08_9RHOB</name>
<accession>A0A858SS08</accession>
<evidence type="ECO:0000313" key="3">
    <source>
        <dbReference type="Proteomes" id="UP000503308"/>
    </source>
</evidence>
<feature type="signal peptide" evidence="1">
    <location>
        <begin position="1"/>
        <end position="17"/>
    </location>
</feature>
<dbReference type="PROSITE" id="PS51257">
    <property type="entry name" value="PROKAR_LIPOPROTEIN"/>
    <property type="match status" value="1"/>
</dbReference>
<dbReference type="EMBL" id="CP048788">
    <property type="protein sequence ID" value="QJF50473.1"/>
    <property type="molecule type" value="Genomic_DNA"/>
</dbReference>
<reference evidence="2 3" key="1">
    <citation type="submission" date="2020-02" db="EMBL/GenBank/DDBJ databases">
        <title>Genome sequence of Roseobacter ponti.</title>
        <authorList>
            <person name="Hollensteiner J."/>
            <person name="Schneider D."/>
            <person name="Poehlein A."/>
            <person name="Daniel R."/>
        </authorList>
    </citation>
    <scope>NUCLEOTIDE SEQUENCE [LARGE SCALE GENOMIC DNA]</scope>
    <source>
        <strain evidence="2 3">DSM 106830</strain>
    </source>
</reference>
<evidence type="ECO:0008006" key="4">
    <source>
        <dbReference type="Google" id="ProtNLM"/>
    </source>
</evidence>
<feature type="chain" id="PRO_5032373190" description="Lipoprotein" evidence="1">
    <location>
        <begin position="18"/>
        <end position="68"/>
    </location>
</feature>
<organism evidence="2 3">
    <name type="scientific">Roseobacter ponti</name>
    <dbReference type="NCBI Taxonomy" id="1891787"/>
    <lineage>
        <taxon>Bacteria</taxon>
        <taxon>Pseudomonadati</taxon>
        <taxon>Pseudomonadota</taxon>
        <taxon>Alphaproteobacteria</taxon>
        <taxon>Rhodobacterales</taxon>
        <taxon>Roseobacteraceae</taxon>
        <taxon>Roseobacter</taxon>
    </lineage>
</organism>
<evidence type="ECO:0000313" key="2">
    <source>
        <dbReference type="EMBL" id="QJF50473.1"/>
    </source>
</evidence>
<dbReference type="AlphaFoldDB" id="A0A858SS08"/>
<protein>
    <recommendedName>
        <fullName evidence="4">Lipoprotein</fullName>
    </recommendedName>
</protein>
<gene>
    <name evidence="2" type="ORF">G3256_04530</name>
</gene>
<keyword evidence="3" id="KW-1185">Reference proteome</keyword>
<proteinExistence type="predicted"/>
<dbReference type="Proteomes" id="UP000503308">
    <property type="component" value="Chromosome"/>
</dbReference>
<dbReference type="RefSeq" id="WP_169639689.1">
    <property type="nucleotide sequence ID" value="NZ_CP048788.1"/>
</dbReference>